<feature type="domain" description="DOMON" evidence="2">
    <location>
        <begin position="41"/>
        <end position="157"/>
    </location>
</feature>
<dbReference type="Gene3D" id="2.60.40.1210">
    <property type="entry name" value="Cellobiose dehydrogenase, cytochrome domain"/>
    <property type="match status" value="1"/>
</dbReference>
<evidence type="ECO:0000256" key="1">
    <source>
        <dbReference type="SAM" id="SignalP"/>
    </source>
</evidence>
<dbReference type="GO" id="GO:0030667">
    <property type="term" value="C:secretory granule membrane"/>
    <property type="evidence" value="ECO:0007669"/>
    <property type="project" value="TreeGrafter"/>
</dbReference>
<dbReference type="FunFam" id="2.60.40.1210:FF:000002">
    <property type="entry name" value="MOXD1 homolog 2"/>
    <property type="match status" value="1"/>
</dbReference>
<dbReference type="EMBL" id="CAQQ02037872">
    <property type="status" value="NOT_ANNOTATED_CDS"/>
    <property type="molecule type" value="Genomic_DNA"/>
</dbReference>
<reference evidence="4" key="1">
    <citation type="submission" date="2013-02" db="EMBL/GenBank/DDBJ databases">
        <authorList>
            <person name="Hughes D."/>
        </authorList>
    </citation>
    <scope>NUCLEOTIDE SEQUENCE</scope>
    <source>
        <strain>Durham</strain>
        <strain evidence="4">NC isolate 2 -- Noor lab</strain>
    </source>
</reference>
<dbReference type="SMART" id="SM00664">
    <property type="entry name" value="DoH"/>
    <property type="match status" value="1"/>
</dbReference>
<dbReference type="EMBL" id="CAQQ02037878">
    <property type="status" value="NOT_ANNOTATED_CDS"/>
    <property type="molecule type" value="Genomic_DNA"/>
</dbReference>
<dbReference type="GO" id="GO:0042420">
    <property type="term" value="P:dopamine catabolic process"/>
    <property type="evidence" value="ECO:0007669"/>
    <property type="project" value="TreeGrafter"/>
</dbReference>
<dbReference type="PANTHER" id="PTHR10157:SF40">
    <property type="entry name" value="MOXD1 HOMOLOG 2"/>
    <property type="match status" value="1"/>
</dbReference>
<dbReference type="EMBL" id="CAQQ02037874">
    <property type="status" value="NOT_ANNOTATED_CDS"/>
    <property type="molecule type" value="Genomic_DNA"/>
</dbReference>
<evidence type="ECO:0000313" key="4">
    <source>
        <dbReference type="Proteomes" id="UP000015102"/>
    </source>
</evidence>
<dbReference type="InterPro" id="IPR045266">
    <property type="entry name" value="DOH_DOMON"/>
</dbReference>
<dbReference type="EMBL" id="CAQQ02037879">
    <property type="status" value="NOT_ANNOTATED_CDS"/>
    <property type="molecule type" value="Genomic_DNA"/>
</dbReference>
<dbReference type="HOGENOM" id="CLU_1125650_0_0_1"/>
<dbReference type="Pfam" id="PF03351">
    <property type="entry name" value="DOMON"/>
    <property type="match status" value="1"/>
</dbReference>
<feature type="signal peptide" evidence="1">
    <location>
        <begin position="1"/>
        <end position="30"/>
    </location>
</feature>
<accession>T1GKL6</accession>
<dbReference type="EMBL" id="CAQQ02037875">
    <property type="status" value="NOT_ANNOTATED_CDS"/>
    <property type="molecule type" value="Genomic_DNA"/>
</dbReference>
<dbReference type="InterPro" id="IPR036939">
    <property type="entry name" value="Cu2_ascorb_mOase_N_sf"/>
</dbReference>
<protein>
    <recommendedName>
        <fullName evidence="2">DOMON domain-containing protein</fullName>
    </recommendedName>
</protein>
<dbReference type="PANTHER" id="PTHR10157">
    <property type="entry name" value="DOPAMINE BETA HYDROXYLASE RELATED"/>
    <property type="match status" value="1"/>
</dbReference>
<dbReference type="InterPro" id="IPR008977">
    <property type="entry name" value="PHM/PNGase_F_dom_sf"/>
</dbReference>
<dbReference type="SUPFAM" id="SSF49742">
    <property type="entry name" value="PHM/PNGase F"/>
    <property type="match status" value="1"/>
</dbReference>
<dbReference type="Proteomes" id="UP000015102">
    <property type="component" value="Unassembled WGS sequence"/>
</dbReference>
<dbReference type="EMBL" id="CAQQ02037873">
    <property type="status" value="NOT_ANNOTATED_CDS"/>
    <property type="molecule type" value="Genomic_DNA"/>
</dbReference>
<dbReference type="EnsemblMetazoa" id="MESCA004042-RA">
    <property type="protein sequence ID" value="MESCA004042-PA"/>
    <property type="gene ID" value="MESCA004042"/>
</dbReference>
<dbReference type="GO" id="GO:0005615">
    <property type="term" value="C:extracellular space"/>
    <property type="evidence" value="ECO:0007669"/>
    <property type="project" value="TreeGrafter"/>
</dbReference>
<dbReference type="Gene3D" id="2.60.120.310">
    <property type="entry name" value="Copper type II, ascorbate-dependent monooxygenase, N-terminal domain"/>
    <property type="match status" value="1"/>
</dbReference>
<dbReference type="GO" id="GO:0004500">
    <property type="term" value="F:dopamine beta-monooxygenase activity"/>
    <property type="evidence" value="ECO:0007669"/>
    <property type="project" value="InterPro"/>
</dbReference>
<dbReference type="GO" id="GO:0006589">
    <property type="term" value="P:octopamine biosynthetic process"/>
    <property type="evidence" value="ECO:0007669"/>
    <property type="project" value="TreeGrafter"/>
</dbReference>
<evidence type="ECO:0000259" key="2">
    <source>
        <dbReference type="PROSITE" id="PS50836"/>
    </source>
</evidence>
<dbReference type="GO" id="GO:0005507">
    <property type="term" value="F:copper ion binding"/>
    <property type="evidence" value="ECO:0007669"/>
    <property type="project" value="InterPro"/>
</dbReference>
<dbReference type="InterPro" id="IPR005018">
    <property type="entry name" value="DOMON_domain"/>
</dbReference>
<dbReference type="InterPro" id="IPR000945">
    <property type="entry name" value="DBH-like"/>
</dbReference>
<evidence type="ECO:0000313" key="3">
    <source>
        <dbReference type="EnsemblMetazoa" id="MESCA004042-PA"/>
    </source>
</evidence>
<name>T1GKL6_MEGSC</name>
<dbReference type="STRING" id="36166.T1GKL6"/>
<keyword evidence="4" id="KW-1185">Reference proteome</keyword>
<dbReference type="EMBL" id="CAQQ02037876">
    <property type="status" value="NOT_ANNOTATED_CDS"/>
    <property type="molecule type" value="Genomic_DNA"/>
</dbReference>
<dbReference type="OMA" id="CCISVIN"/>
<organism evidence="3 4">
    <name type="scientific">Megaselia scalaris</name>
    <name type="common">Humpbacked fly</name>
    <name type="synonym">Phora scalaris</name>
    <dbReference type="NCBI Taxonomy" id="36166"/>
    <lineage>
        <taxon>Eukaryota</taxon>
        <taxon>Metazoa</taxon>
        <taxon>Ecdysozoa</taxon>
        <taxon>Arthropoda</taxon>
        <taxon>Hexapoda</taxon>
        <taxon>Insecta</taxon>
        <taxon>Pterygota</taxon>
        <taxon>Neoptera</taxon>
        <taxon>Endopterygota</taxon>
        <taxon>Diptera</taxon>
        <taxon>Brachycera</taxon>
        <taxon>Muscomorpha</taxon>
        <taxon>Platypezoidea</taxon>
        <taxon>Phoridae</taxon>
        <taxon>Megaseliini</taxon>
        <taxon>Megaselia</taxon>
    </lineage>
</organism>
<keyword evidence="1" id="KW-0732">Signal</keyword>
<dbReference type="SUPFAM" id="SSF49344">
    <property type="entry name" value="CBD9-like"/>
    <property type="match status" value="1"/>
</dbReference>
<dbReference type="CDD" id="cd09631">
    <property type="entry name" value="DOMON_DOH"/>
    <property type="match status" value="1"/>
</dbReference>
<dbReference type="EMBL" id="CAQQ02037877">
    <property type="status" value="NOT_ANNOTATED_CDS"/>
    <property type="molecule type" value="Genomic_DNA"/>
</dbReference>
<dbReference type="PROSITE" id="PS50836">
    <property type="entry name" value="DOMON"/>
    <property type="match status" value="1"/>
</dbReference>
<dbReference type="AlphaFoldDB" id="T1GKL6"/>
<dbReference type="EMBL" id="CAQQ02037871">
    <property type="status" value="NOT_ANNOTATED_CDS"/>
    <property type="molecule type" value="Genomic_DNA"/>
</dbReference>
<sequence length="247" mass="28377">MDSSSFIKRLISSLAVILTINSLCPSMVSAIHWDHAVDLNEDFRILWTIINQDITFEIQARTLGYVGFGFSPDGNLPGSDIAIGWVDRGQTYFQDRHIKSYGDTEPVVDPSQDYILMLGYENSTHTVLRFRRKLDTCDTAHDIPITNDTMRIIYMYHEGDPRHGSVAPGTLPNPHDAVRPYRSVVLTQKFQPKIQRGDERIRMLELRNEDVELPDGDDTLYWCKMFKLEDINRKHHLIRVSIQTGVT</sequence>
<reference evidence="3" key="2">
    <citation type="submission" date="2015-06" db="UniProtKB">
        <authorList>
            <consortium name="EnsemblMetazoa"/>
        </authorList>
    </citation>
    <scope>IDENTIFICATION</scope>
</reference>
<proteinExistence type="predicted"/>
<feature type="chain" id="PRO_5004588378" description="DOMON domain-containing protein" evidence="1">
    <location>
        <begin position="31"/>
        <end position="247"/>
    </location>
</feature>
<dbReference type="GO" id="GO:0042421">
    <property type="term" value="P:norepinephrine biosynthetic process"/>
    <property type="evidence" value="ECO:0007669"/>
    <property type="project" value="TreeGrafter"/>
</dbReference>